<dbReference type="PANTHER" id="PTHR43329">
    <property type="entry name" value="EPOXIDE HYDROLASE"/>
    <property type="match status" value="1"/>
</dbReference>
<comment type="caution">
    <text evidence="4">The sequence shown here is derived from an EMBL/GenBank/DDBJ whole genome shotgun (WGS) entry which is preliminary data.</text>
</comment>
<dbReference type="GO" id="GO:0016787">
    <property type="term" value="F:hydrolase activity"/>
    <property type="evidence" value="ECO:0007669"/>
    <property type="project" value="UniProtKB-KW"/>
</dbReference>
<dbReference type="InterPro" id="IPR000639">
    <property type="entry name" value="Epox_hydrolase-like"/>
</dbReference>
<dbReference type="AlphaFoldDB" id="A0AAD9FLN7"/>
<organism evidence="4 5">
    <name type="scientific">Papiliotrema laurentii</name>
    <name type="common">Cryptococcus laurentii</name>
    <dbReference type="NCBI Taxonomy" id="5418"/>
    <lineage>
        <taxon>Eukaryota</taxon>
        <taxon>Fungi</taxon>
        <taxon>Dikarya</taxon>
        <taxon>Basidiomycota</taxon>
        <taxon>Agaricomycotina</taxon>
        <taxon>Tremellomycetes</taxon>
        <taxon>Tremellales</taxon>
        <taxon>Rhynchogastremaceae</taxon>
        <taxon>Papiliotrema</taxon>
    </lineage>
</organism>
<keyword evidence="5" id="KW-1185">Reference proteome</keyword>
<evidence type="ECO:0000256" key="2">
    <source>
        <dbReference type="ARBA" id="ARBA00038334"/>
    </source>
</evidence>
<gene>
    <name evidence="4" type="ORF">DB88DRAFT_492822</name>
</gene>
<name>A0AAD9FLN7_PAPLA</name>
<evidence type="ECO:0000256" key="1">
    <source>
        <dbReference type="ARBA" id="ARBA00022801"/>
    </source>
</evidence>
<dbReference type="InterPro" id="IPR029058">
    <property type="entry name" value="AB_hydrolase_fold"/>
</dbReference>
<comment type="similarity">
    <text evidence="2">Belongs to the AB hydrolase superfamily. Epoxide hydrolase family.</text>
</comment>
<dbReference type="SUPFAM" id="SSF53474">
    <property type="entry name" value="alpha/beta-Hydrolases"/>
    <property type="match status" value="1"/>
</dbReference>
<dbReference type="InterPro" id="IPR000073">
    <property type="entry name" value="AB_hydrolase_1"/>
</dbReference>
<dbReference type="Pfam" id="PF00561">
    <property type="entry name" value="Abhydrolase_1"/>
    <property type="match status" value="1"/>
</dbReference>
<accession>A0AAD9FLN7</accession>
<protein>
    <submittedName>
        <fullName evidence="4">Alpha/beta hydrolase protein</fullName>
    </submittedName>
</protein>
<dbReference type="EMBL" id="JAODAN010000006">
    <property type="protein sequence ID" value="KAK1923890.1"/>
    <property type="molecule type" value="Genomic_DNA"/>
</dbReference>
<evidence type="ECO:0000259" key="3">
    <source>
        <dbReference type="Pfam" id="PF00561"/>
    </source>
</evidence>
<keyword evidence="1 4" id="KW-0378">Hydrolase</keyword>
<dbReference type="Gene3D" id="3.40.50.1820">
    <property type="entry name" value="alpha/beta hydrolase"/>
    <property type="match status" value="1"/>
</dbReference>
<dbReference type="PRINTS" id="PR00412">
    <property type="entry name" value="EPOXHYDRLASE"/>
</dbReference>
<dbReference type="Proteomes" id="UP001182556">
    <property type="component" value="Unassembled WGS sequence"/>
</dbReference>
<evidence type="ECO:0000313" key="5">
    <source>
        <dbReference type="Proteomes" id="UP001182556"/>
    </source>
</evidence>
<feature type="domain" description="AB hydrolase-1" evidence="3">
    <location>
        <begin position="37"/>
        <end position="287"/>
    </location>
</feature>
<evidence type="ECO:0000313" key="4">
    <source>
        <dbReference type="EMBL" id="KAK1923890.1"/>
    </source>
</evidence>
<sequence length="303" mass="34784">MREFQEPYNWGHHSLWVEEHVKIHYVEAMPAVPNGRTIVLIHGYPETWYAFRFAIGPLSDMGYRVIAVDYRGAGESNKPLNGYDKETMAKDIHTLYHGKLGIDSAIICGYDIGSMIAVSLALLYREHVEALISFEAPTPGSKAFETMITDPQMTFGRVFHYFFHQAMDLPEFLVQGKEREYITHFYNRLSYNPAFLSKADIDVYSASFSQVGAMRAGFNVYRAYLQDAQQLKARLSQSGKLQIPVLAMAGEHSLFARFMKSMTEEYAERVEFTQIPRANHWLPEENPEGFLSVVKDFLERRLP</sequence>
<proteinExistence type="inferred from homology"/>
<reference evidence="4" key="1">
    <citation type="submission" date="2023-02" db="EMBL/GenBank/DDBJ databases">
        <title>Identification and recombinant expression of a fungal hydrolase from Papiliotrema laurentii that hydrolyzes apple cutin and clears colloidal polyester polyurethane.</title>
        <authorList>
            <consortium name="DOE Joint Genome Institute"/>
            <person name="Roman V.A."/>
            <person name="Bojanowski C."/>
            <person name="Crable B.R."/>
            <person name="Wagner D.N."/>
            <person name="Hung C.S."/>
            <person name="Nadeau L.J."/>
            <person name="Schratz L."/>
            <person name="Haridas S."/>
            <person name="Pangilinan J."/>
            <person name="Lipzen A."/>
            <person name="Na H."/>
            <person name="Yan M."/>
            <person name="Ng V."/>
            <person name="Grigoriev I.V."/>
            <person name="Spatafora J.W."/>
            <person name="Barlow D."/>
            <person name="Biffinger J."/>
            <person name="Kelley-Loughnane N."/>
            <person name="Varaljay V.A."/>
            <person name="Crookes-Goodson W.J."/>
        </authorList>
    </citation>
    <scope>NUCLEOTIDE SEQUENCE</scope>
    <source>
        <strain evidence="4">5307AH</strain>
    </source>
</reference>